<keyword evidence="3" id="KW-1185">Reference proteome</keyword>
<dbReference type="PATRIC" id="fig|1094466.5.peg.2155"/>
<dbReference type="HOGENOM" id="CLU_787016_0_0_10"/>
<evidence type="ECO:0000256" key="1">
    <source>
        <dbReference type="SAM" id="SignalP"/>
    </source>
</evidence>
<sequence length="348" mass="39589">MKLKITISIATLFILFFASCSSTNGLTMDAKQPAPVYLSKNVTRIGIINRSIPDKKYEAFDVIDKILTAEGKELDKKGSITAIENLKSELEKTARMNKVMLIDSVDFKKYGIDQFSAELSWDKINEICQKNQLDAIYELSYFDTDSKINYRTISSQVNNNLGIKIPIIEHEATINTLIKSGWRIYDNTEKQLKDVYSTTNTITLSGRGVNPLKAFEAILTRKDAVLAVSKNIGIDYTYRIFPYTIRVSRDYYVKGTKNFEIGKRRAQAGKWDSAAELWLKETNNNDSKIAGRACYNMAIINEINGDLDKAIEWASKSYTDYGDKLALRYLNLLKNRKNKEIQIANENN</sequence>
<feature type="signal peptide" evidence="1">
    <location>
        <begin position="1"/>
        <end position="23"/>
    </location>
</feature>
<dbReference type="KEGG" id="fin:KQS_10990"/>
<dbReference type="RefSeq" id="WP_014389238.1">
    <property type="nucleotide sequence ID" value="NC_017025.1"/>
</dbReference>
<gene>
    <name evidence="2" type="ordered locus">KQS_10990</name>
</gene>
<dbReference type="InterPro" id="IPR045921">
    <property type="entry name" value="DUF6340"/>
</dbReference>
<organism evidence="2 3">
    <name type="scientific">Flavobacterium indicum (strain DSM 17447 / CIP 109464 / GPTSA100-9)</name>
    <dbReference type="NCBI Taxonomy" id="1094466"/>
    <lineage>
        <taxon>Bacteria</taxon>
        <taxon>Pseudomonadati</taxon>
        <taxon>Bacteroidota</taxon>
        <taxon>Flavobacteriia</taxon>
        <taxon>Flavobacteriales</taxon>
        <taxon>Flavobacteriaceae</taxon>
        <taxon>Flavobacterium</taxon>
    </lineage>
</organism>
<evidence type="ECO:0000313" key="2">
    <source>
        <dbReference type="EMBL" id="CCG54120.1"/>
    </source>
</evidence>
<dbReference type="OrthoDB" id="632318at2"/>
<keyword evidence="1" id="KW-0732">Signal</keyword>
<dbReference type="EMBL" id="HE774682">
    <property type="protein sequence ID" value="CCG54120.1"/>
    <property type="molecule type" value="Genomic_DNA"/>
</dbReference>
<dbReference type="PROSITE" id="PS51257">
    <property type="entry name" value="PROKAR_LIPOPROTEIN"/>
    <property type="match status" value="1"/>
</dbReference>
<proteinExistence type="predicted"/>
<name>H8XPQ4_FLAIG</name>
<evidence type="ECO:0000313" key="3">
    <source>
        <dbReference type="Proteomes" id="UP000007599"/>
    </source>
</evidence>
<reference evidence="2 3" key="1">
    <citation type="journal article" date="2012" name="J. Bacteriol.">
        <title>Complete Genome Sequence of Flavobacterium indicum GPSTA100-9T, Isolated from Warm Spring Water.</title>
        <authorList>
            <person name="Barbier P."/>
            <person name="Houel A."/>
            <person name="Loux V."/>
            <person name="Poulain J."/>
            <person name="Bernardet J.F."/>
            <person name="Touchon M."/>
            <person name="Duchaud E."/>
        </authorList>
    </citation>
    <scope>NUCLEOTIDE SEQUENCE [LARGE SCALE GENOMIC DNA]</scope>
    <source>
        <strain evidence="3">DSM 17447 / CIP 109464 / GPTSA100-9</strain>
    </source>
</reference>
<feature type="chain" id="PRO_5003616961" evidence="1">
    <location>
        <begin position="24"/>
        <end position="348"/>
    </location>
</feature>
<accession>H8XPQ4</accession>
<dbReference type="Proteomes" id="UP000007599">
    <property type="component" value="Chromosome I"/>
</dbReference>
<dbReference type="eggNOG" id="COG0457">
    <property type="taxonomic scope" value="Bacteria"/>
</dbReference>
<protein>
    <submittedName>
        <fullName evidence="2">Probable lipoprotein</fullName>
    </submittedName>
</protein>
<dbReference type="AlphaFoldDB" id="H8XPQ4"/>
<reference evidence="3" key="2">
    <citation type="submission" date="2012-03" db="EMBL/GenBank/DDBJ databases">
        <title>Complete genome sequence of Flavobacterium indicum GPTSA100-9T, isolated from warm spring water.</title>
        <authorList>
            <person name="Barbier P."/>
            <person name="Houel A."/>
            <person name="Loux V."/>
            <person name="Poulain J."/>
            <person name="Bernardet J.-F."/>
            <person name="Touchon M."/>
            <person name="Duchaud E."/>
        </authorList>
    </citation>
    <scope>NUCLEOTIDE SEQUENCE [LARGE SCALE GENOMIC DNA]</scope>
    <source>
        <strain evidence="3">DSM 17447 / CIP 109464 / GPTSA100-9</strain>
    </source>
</reference>
<keyword evidence="2" id="KW-0449">Lipoprotein</keyword>
<dbReference type="STRING" id="1094466.KQS_10990"/>
<dbReference type="Pfam" id="PF19867">
    <property type="entry name" value="DUF6340"/>
    <property type="match status" value="1"/>
</dbReference>